<proteinExistence type="predicted"/>
<feature type="domain" description="Peptidase C1A papain C-terminal" evidence="2">
    <location>
        <begin position="105"/>
        <end position="345"/>
    </location>
</feature>
<keyword evidence="4" id="KW-1185">Reference proteome</keyword>
<sequence length="376" mass="41598">MLPESSSVISWRRICVGVHGGCDLCRLSSWLGGLCAARSTGRADILKSCLQLNLNVVSLVEEKQACVLEPAAALNVGSVDKDSADHKALRKMGKRKRRKSFSWHLNDELKKKLPPVANQGNSGSCGIIAVASCTSAIYAINNNIDHPPDLSYQHALNGLLELYPDDHFVIDKKGNYGTHLEDTLNFIKKEGIGLAEHLPYQAKITQDSLPDISPRLVIDDFVVLDDIEDEANEFDNFVLLDDNTGGETITDLIMKHPICAEFRVDDGLDSHKTGVYQLKEGEEEKEGEGEGEEEKEGDEEVSIHAMMVVGFGTSRRGVDYFWCQNSYGADKNEGGLRQGCSNLPYAIWKDGEMKENDGVRAMKIILLHMKSFLVKE</sequence>
<dbReference type="AlphaFoldDB" id="A0A834G0R8"/>
<dbReference type="GO" id="GO:0008234">
    <property type="term" value="F:cysteine-type peptidase activity"/>
    <property type="evidence" value="ECO:0007669"/>
    <property type="project" value="InterPro"/>
</dbReference>
<dbReference type="SMART" id="SM00645">
    <property type="entry name" value="Pept_C1"/>
    <property type="match status" value="1"/>
</dbReference>
<accession>A0A834G0R8</accession>
<feature type="compositionally biased region" description="Acidic residues" evidence="1">
    <location>
        <begin position="281"/>
        <end position="299"/>
    </location>
</feature>
<reference evidence="3" key="1">
    <citation type="submission" date="2019-11" db="EMBL/GenBank/DDBJ databases">
        <authorList>
            <person name="Liu Y."/>
            <person name="Hou J."/>
            <person name="Li T.-Q."/>
            <person name="Guan C.-H."/>
            <person name="Wu X."/>
            <person name="Wu H.-Z."/>
            <person name="Ling F."/>
            <person name="Zhang R."/>
            <person name="Shi X.-G."/>
            <person name="Ren J.-P."/>
            <person name="Chen E.-F."/>
            <person name="Sun J.-M."/>
        </authorList>
    </citation>
    <scope>NUCLEOTIDE SEQUENCE</scope>
    <source>
        <strain evidence="3">Adult_tree_wgs_1</strain>
        <tissue evidence="3">Leaves</tissue>
    </source>
</reference>
<name>A0A834G0R8_RHOSS</name>
<dbReference type="GO" id="GO:0006508">
    <property type="term" value="P:proteolysis"/>
    <property type="evidence" value="ECO:0007669"/>
    <property type="project" value="InterPro"/>
</dbReference>
<evidence type="ECO:0000256" key="1">
    <source>
        <dbReference type="SAM" id="MobiDB-lite"/>
    </source>
</evidence>
<gene>
    <name evidence="3" type="ORF">RHSIM_RhsimUnG0136300</name>
</gene>
<evidence type="ECO:0000313" key="4">
    <source>
        <dbReference type="Proteomes" id="UP000626092"/>
    </source>
</evidence>
<dbReference type="Proteomes" id="UP000626092">
    <property type="component" value="Unassembled WGS sequence"/>
</dbReference>
<dbReference type="OrthoDB" id="1651549at2759"/>
<dbReference type="SUPFAM" id="SSF54001">
    <property type="entry name" value="Cysteine proteinases"/>
    <property type="match status" value="1"/>
</dbReference>
<dbReference type="InterPro" id="IPR038765">
    <property type="entry name" value="Papain-like_cys_pep_sf"/>
</dbReference>
<dbReference type="EMBL" id="WJXA01000298">
    <property type="protein sequence ID" value="KAF7113335.1"/>
    <property type="molecule type" value="Genomic_DNA"/>
</dbReference>
<feature type="region of interest" description="Disordered" evidence="1">
    <location>
        <begin position="277"/>
        <end position="299"/>
    </location>
</feature>
<dbReference type="Pfam" id="PF00112">
    <property type="entry name" value="Peptidase_C1"/>
    <property type="match status" value="1"/>
</dbReference>
<evidence type="ECO:0000259" key="2">
    <source>
        <dbReference type="SMART" id="SM00645"/>
    </source>
</evidence>
<comment type="caution">
    <text evidence="3">The sequence shown here is derived from an EMBL/GenBank/DDBJ whole genome shotgun (WGS) entry which is preliminary data.</text>
</comment>
<evidence type="ECO:0000313" key="3">
    <source>
        <dbReference type="EMBL" id="KAF7113335.1"/>
    </source>
</evidence>
<organism evidence="3 4">
    <name type="scientific">Rhododendron simsii</name>
    <name type="common">Sims's rhododendron</name>
    <dbReference type="NCBI Taxonomy" id="118357"/>
    <lineage>
        <taxon>Eukaryota</taxon>
        <taxon>Viridiplantae</taxon>
        <taxon>Streptophyta</taxon>
        <taxon>Embryophyta</taxon>
        <taxon>Tracheophyta</taxon>
        <taxon>Spermatophyta</taxon>
        <taxon>Magnoliopsida</taxon>
        <taxon>eudicotyledons</taxon>
        <taxon>Gunneridae</taxon>
        <taxon>Pentapetalae</taxon>
        <taxon>asterids</taxon>
        <taxon>Ericales</taxon>
        <taxon>Ericaceae</taxon>
        <taxon>Ericoideae</taxon>
        <taxon>Rhodoreae</taxon>
        <taxon>Rhododendron</taxon>
    </lineage>
</organism>
<protein>
    <recommendedName>
        <fullName evidence="2">Peptidase C1A papain C-terminal domain-containing protein</fullName>
    </recommendedName>
</protein>
<dbReference type="Gene3D" id="3.90.70.10">
    <property type="entry name" value="Cysteine proteinases"/>
    <property type="match status" value="1"/>
</dbReference>
<dbReference type="InterPro" id="IPR000668">
    <property type="entry name" value="Peptidase_C1A_C"/>
</dbReference>